<name>A0A132NF56_9ACTN</name>
<feature type="domain" description="Penicillin binding protein A dimerisation" evidence="2">
    <location>
        <begin position="52"/>
        <end position="134"/>
    </location>
</feature>
<accession>A0A132NF56</accession>
<dbReference type="Pfam" id="PF00905">
    <property type="entry name" value="Transpeptidase"/>
    <property type="match status" value="1"/>
</dbReference>
<dbReference type="PANTHER" id="PTHR30627:SF24">
    <property type="entry name" value="PENICILLIN-BINDING PROTEIN 4B"/>
    <property type="match status" value="1"/>
</dbReference>
<dbReference type="EMBL" id="JYIK01000944">
    <property type="protein sequence ID" value="KWX08745.1"/>
    <property type="molecule type" value="Genomic_DNA"/>
</dbReference>
<dbReference type="InterPro" id="IPR012338">
    <property type="entry name" value="Beta-lactam/transpept-like"/>
</dbReference>
<evidence type="ECO:0000313" key="5">
    <source>
        <dbReference type="Proteomes" id="UP000070598"/>
    </source>
</evidence>
<dbReference type="GO" id="GO:0005886">
    <property type="term" value="C:plasma membrane"/>
    <property type="evidence" value="ECO:0007669"/>
    <property type="project" value="TreeGrafter"/>
</dbReference>
<dbReference type="InterPro" id="IPR050515">
    <property type="entry name" value="Beta-lactam/transpept"/>
</dbReference>
<proteinExistence type="predicted"/>
<keyword evidence="4" id="KW-0131">Cell cycle</keyword>
<evidence type="ECO:0000259" key="1">
    <source>
        <dbReference type="Pfam" id="PF00905"/>
    </source>
</evidence>
<dbReference type="Gene3D" id="3.40.710.10">
    <property type="entry name" value="DD-peptidase/beta-lactamase superfamily"/>
    <property type="match status" value="1"/>
</dbReference>
<dbReference type="SUPFAM" id="SSF56601">
    <property type="entry name" value="beta-lactamase/transpeptidase-like"/>
    <property type="match status" value="1"/>
</dbReference>
<dbReference type="RefSeq" id="WP_067071563.1">
    <property type="nucleotide sequence ID" value="NZ_JYIJ01000019.1"/>
</dbReference>
<evidence type="ECO:0000313" key="6">
    <source>
        <dbReference type="Proteomes" id="UP000070659"/>
    </source>
</evidence>
<protein>
    <submittedName>
        <fullName evidence="4">Cell division protein FtsI</fullName>
    </submittedName>
</protein>
<keyword evidence="4" id="KW-0132">Cell division</keyword>
<dbReference type="GO" id="GO:0051301">
    <property type="term" value="P:cell division"/>
    <property type="evidence" value="ECO:0007669"/>
    <property type="project" value="UniProtKB-KW"/>
</dbReference>
<dbReference type="Pfam" id="PF21922">
    <property type="entry name" value="PBP_dimer_2"/>
    <property type="match status" value="1"/>
</dbReference>
<dbReference type="PATRIC" id="fig|1469144.8.peg.814"/>
<dbReference type="Gene3D" id="3.90.1310.10">
    <property type="entry name" value="Penicillin-binding protein 2a (Domain 2)"/>
    <property type="match status" value="1"/>
</dbReference>
<dbReference type="InterPro" id="IPR001460">
    <property type="entry name" value="PCN-bd_Tpept"/>
</dbReference>
<dbReference type="PANTHER" id="PTHR30627">
    <property type="entry name" value="PEPTIDOGLYCAN D,D-TRANSPEPTIDASE"/>
    <property type="match status" value="1"/>
</dbReference>
<dbReference type="EMBL" id="JYIJ01000019">
    <property type="protein sequence ID" value="KWW97876.1"/>
    <property type="molecule type" value="Genomic_DNA"/>
</dbReference>
<dbReference type="InterPro" id="IPR054120">
    <property type="entry name" value="PBPA_dimer"/>
</dbReference>
<dbReference type="AlphaFoldDB" id="A0A132NF56"/>
<comment type="caution">
    <text evidence="4">The sequence shown here is derived from an EMBL/GenBank/DDBJ whole genome shotgun (WGS) entry which is preliminary data.</text>
</comment>
<organism evidence="4 5">
    <name type="scientific">Carbonactinospora thermoautotrophica</name>
    <dbReference type="NCBI Taxonomy" id="1469144"/>
    <lineage>
        <taxon>Bacteria</taxon>
        <taxon>Bacillati</taxon>
        <taxon>Actinomycetota</taxon>
        <taxon>Actinomycetes</taxon>
        <taxon>Kitasatosporales</taxon>
        <taxon>Carbonactinosporaceae</taxon>
        <taxon>Carbonactinospora</taxon>
    </lineage>
</organism>
<evidence type="ECO:0000313" key="4">
    <source>
        <dbReference type="EMBL" id="KWX08745.1"/>
    </source>
</evidence>
<dbReference type="GO" id="GO:0071972">
    <property type="term" value="F:peptidoglycan L,D-transpeptidase activity"/>
    <property type="evidence" value="ECO:0007669"/>
    <property type="project" value="TreeGrafter"/>
</dbReference>
<sequence>MNRSIRRSALMCGLLFFALLLNANYVQFLNAGKYRDSQYNPRRLIEEYDRERGEILVAGTPVAKSKPTGGKYNYQRVYPQGPKYAPITGYYAITGSARGIENVENSILNGTDDSLFASRIVDLFSGKPARGGSVLLTIDPKAQDAAWKALRGKEGAIVALDPQTGAVLAMASSPSYDPNDLASHNPGDVQKAYNKLIKDPDKPMLNRALQETYPPGSTFKVVTAAAALASGKFSTGSRLYAAPTLDLPKTNKSLPNEYHRACPDGGGDGRTGFEKALEVSCNTAFGSVGLELGEGVLRQYAERFGFNSDPKLLGSAESVFPRDLDEPFLAYSAIGQYDVRATPLQMAMVAAGIANGGKVMKPYLVQEVRGPDLSTLSRTKPKVLSEAVPPEVAATVAGWMVNVVENGTGRKARIPGVQVAGKTGTAQQGKNDLPLAWFISFAPAQNPKVAVAVVIENGSSDRSEIGGGSLAAPLAKQVMEAVLDQ</sequence>
<feature type="domain" description="Penicillin-binding protein transpeptidase" evidence="1">
    <location>
        <begin position="155"/>
        <end position="480"/>
    </location>
</feature>
<reference evidence="5" key="2">
    <citation type="submission" date="2015-02" db="EMBL/GenBank/DDBJ databases">
        <title>Physiological reanalysis, assessment of diazotrophy, and genome sequences of multiple isolates of Streptomyces thermoautotrophicus.</title>
        <authorList>
            <person name="MacKellar D.C."/>
            <person name="Lieber L."/>
            <person name="Norman J."/>
            <person name="Bolger A."/>
            <person name="Tobin C."/>
            <person name="Murray J.W."/>
            <person name="Friesen M."/>
            <person name="Prell J."/>
        </authorList>
    </citation>
    <scope>NUCLEOTIDE SEQUENCE [LARGE SCALE GENOMIC DNA]</scope>
    <source>
        <strain evidence="5">UBT1</strain>
    </source>
</reference>
<dbReference type="Proteomes" id="UP000070598">
    <property type="component" value="Unassembled WGS sequence"/>
</dbReference>
<evidence type="ECO:0000313" key="3">
    <source>
        <dbReference type="EMBL" id="KWW97876.1"/>
    </source>
</evidence>
<dbReference type="Proteomes" id="UP000070659">
    <property type="component" value="Unassembled WGS sequence"/>
</dbReference>
<evidence type="ECO:0000259" key="2">
    <source>
        <dbReference type="Pfam" id="PF21922"/>
    </source>
</evidence>
<dbReference type="GO" id="GO:0071555">
    <property type="term" value="P:cell wall organization"/>
    <property type="evidence" value="ECO:0007669"/>
    <property type="project" value="TreeGrafter"/>
</dbReference>
<reference evidence="4 6" key="1">
    <citation type="submission" date="2015-02" db="EMBL/GenBank/DDBJ databases">
        <title>Physiological reanalysis, assessment of diazotrophy, and genome sequences of multiple isolates of Streptomyces thermoautotrophicus.</title>
        <authorList>
            <person name="MacKellar D.C."/>
            <person name="Lieber L."/>
            <person name="Norman J."/>
            <person name="Bolger A."/>
            <person name="Tobin C."/>
            <person name="Murray J.W."/>
            <person name="Prell J."/>
        </authorList>
    </citation>
    <scope>NUCLEOTIDE SEQUENCE [LARGE SCALE GENOMIC DNA]</scope>
    <source>
        <strain evidence="4 6">UBT1</strain>
    </source>
</reference>
<dbReference type="GO" id="GO:0008658">
    <property type="term" value="F:penicillin binding"/>
    <property type="evidence" value="ECO:0007669"/>
    <property type="project" value="InterPro"/>
</dbReference>
<gene>
    <name evidence="3" type="ORF">TH66_20950</name>
    <name evidence="4" type="ORF">TR74_13625</name>
</gene>